<dbReference type="OrthoDB" id="412981at2759"/>
<name>A0A8K0KSE2_LADFU</name>
<sequence>MQLKFGTKEAQMACVYYPAFFFFSRREIYSPCIHRSKGKFIVRFLDTTSTNSDFDTNSPLQRPLSCCNTKGLFRITDFPPFLQQLITSHNCLRYCLVAFCNLIDKACYKRLDKIVKREIQKACNAHWNHLLESLSFEDNSLWKIAKSITKQPQFNQPLLIENQLNFDSATKAEFAANYLSSSMNNIITNPSTDSTAEDMYNTIYQTLITENLPTTTDAEVLEILQSLNIHKAPGPDLNTNKMLKHFSKSKPFTKFLVNHFNSCLQNCYFPLTWKTGHVVIIPKPSKDPIIGNYRPITLLSSTSKVHQVSVHSALAMSAYILMYEMLPSSSEPFQNYGSHKSAYLGSEKAFAIPPNRPKLIFGSSSRLLNGVTSSLSSTALPPMKERFVFKIVSHNAPSAQQPELNRGIIRSSVNGKYFWDEEKLEIFVEQKAKVYFGIKPGNLVTANGAPPVSNGAPPVSNGAPPVSNGAAHGLSNGTSLKSSSSDSCAVNGVSKTSRNWGSGRLFPFSMTECNKVSKSGPAMEGVVVGRRTVDHLVPYPVSGDSSDEEEERRRRRMASDVCQMPHREGTVILPGSCSKEQSAAASALFHPGSPVLVLEHHPAPLTSPIAPYCAIS</sequence>
<feature type="region of interest" description="Disordered" evidence="1">
    <location>
        <begin position="539"/>
        <end position="559"/>
    </location>
</feature>
<dbReference type="PANTHER" id="PTHR47510:SF3">
    <property type="entry name" value="ENDO_EXONUCLEASE_PHOSPHATASE DOMAIN-CONTAINING PROTEIN"/>
    <property type="match status" value="1"/>
</dbReference>
<evidence type="ECO:0000256" key="1">
    <source>
        <dbReference type="SAM" id="MobiDB-lite"/>
    </source>
</evidence>
<dbReference type="Proteomes" id="UP000792457">
    <property type="component" value="Unassembled WGS sequence"/>
</dbReference>
<dbReference type="EMBL" id="KZ312451">
    <property type="protein sequence ID" value="KAG8240362.1"/>
    <property type="molecule type" value="Genomic_DNA"/>
</dbReference>
<evidence type="ECO:0000313" key="2">
    <source>
        <dbReference type="EMBL" id="KAG8240362.1"/>
    </source>
</evidence>
<dbReference type="PANTHER" id="PTHR47510">
    <property type="entry name" value="REVERSE TRANSCRIPTASE DOMAIN-CONTAINING PROTEIN"/>
    <property type="match status" value="1"/>
</dbReference>
<keyword evidence="3" id="KW-1185">Reference proteome</keyword>
<dbReference type="AlphaFoldDB" id="A0A8K0KSE2"/>
<evidence type="ECO:0000313" key="3">
    <source>
        <dbReference type="Proteomes" id="UP000792457"/>
    </source>
</evidence>
<feature type="compositionally biased region" description="Low complexity" evidence="1">
    <location>
        <begin position="475"/>
        <end position="487"/>
    </location>
</feature>
<evidence type="ECO:0008006" key="4">
    <source>
        <dbReference type="Google" id="ProtNLM"/>
    </source>
</evidence>
<gene>
    <name evidence="2" type="ORF">J437_LFUL002503</name>
</gene>
<proteinExistence type="predicted"/>
<reference evidence="2" key="1">
    <citation type="submission" date="2013-04" db="EMBL/GenBank/DDBJ databases">
        <authorList>
            <person name="Qu J."/>
            <person name="Murali S.C."/>
            <person name="Bandaranaike D."/>
            <person name="Bellair M."/>
            <person name="Blankenburg K."/>
            <person name="Chao H."/>
            <person name="Dinh H."/>
            <person name="Doddapaneni H."/>
            <person name="Downs B."/>
            <person name="Dugan-Rocha S."/>
            <person name="Elkadiri S."/>
            <person name="Gnanaolivu R.D."/>
            <person name="Hernandez B."/>
            <person name="Javaid M."/>
            <person name="Jayaseelan J.C."/>
            <person name="Lee S."/>
            <person name="Li M."/>
            <person name="Ming W."/>
            <person name="Munidasa M."/>
            <person name="Muniz J."/>
            <person name="Nguyen L."/>
            <person name="Ongeri F."/>
            <person name="Osuji N."/>
            <person name="Pu L.-L."/>
            <person name="Puazo M."/>
            <person name="Qu C."/>
            <person name="Quiroz J."/>
            <person name="Raj R."/>
            <person name="Weissenberger G."/>
            <person name="Xin Y."/>
            <person name="Zou X."/>
            <person name="Han Y."/>
            <person name="Richards S."/>
            <person name="Worley K."/>
            <person name="Muzny D."/>
            <person name="Gibbs R."/>
        </authorList>
    </citation>
    <scope>NUCLEOTIDE SEQUENCE</scope>
    <source>
        <strain evidence="2">Sampled in the wild</strain>
    </source>
</reference>
<accession>A0A8K0KSE2</accession>
<organism evidence="2 3">
    <name type="scientific">Ladona fulva</name>
    <name type="common">Scarce chaser dragonfly</name>
    <name type="synonym">Libellula fulva</name>
    <dbReference type="NCBI Taxonomy" id="123851"/>
    <lineage>
        <taxon>Eukaryota</taxon>
        <taxon>Metazoa</taxon>
        <taxon>Ecdysozoa</taxon>
        <taxon>Arthropoda</taxon>
        <taxon>Hexapoda</taxon>
        <taxon>Insecta</taxon>
        <taxon>Pterygota</taxon>
        <taxon>Palaeoptera</taxon>
        <taxon>Odonata</taxon>
        <taxon>Epiprocta</taxon>
        <taxon>Anisoptera</taxon>
        <taxon>Libelluloidea</taxon>
        <taxon>Libellulidae</taxon>
        <taxon>Ladona</taxon>
    </lineage>
</organism>
<feature type="region of interest" description="Disordered" evidence="1">
    <location>
        <begin position="454"/>
        <end position="493"/>
    </location>
</feature>
<comment type="caution">
    <text evidence="2">The sequence shown here is derived from an EMBL/GenBank/DDBJ whole genome shotgun (WGS) entry which is preliminary data.</text>
</comment>
<reference evidence="2" key="2">
    <citation type="submission" date="2017-10" db="EMBL/GenBank/DDBJ databases">
        <title>Ladona fulva Genome sequencing and assembly.</title>
        <authorList>
            <person name="Murali S."/>
            <person name="Richards S."/>
            <person name="Bandaranaike D."/>
            <person name="Bellair M."/>
            <person name="Blankenburg K."/>
            <person name="Chao H."/>
            <person name="Dinh H."/>
            <person name="Doddapaneni H."/>
            <person name="Dugan-Rocha S."/>
            <person name="Elkadiri S."/>
            <person name="Gnanaolivu R."/>
            <person name="Hernandez B."/>
            <person name="Skinner E."/>
            <person name="Javaid M."/>
            <person name="Lee S."/>
            <person name="Li M."/>
            <person name="Ming W."/>
            <person name="Munidasa M."/>
            <person name="Muniz J."/>
            <person name="Nguyen L."/>
            <person name="Hughes D."/>
            <person name="Osuji N."/>
            <person name="Pu L.-L."/>
            <person name="Puazo M."/>
            <person name="Qu C."/>
            <person name="Quiroz J."/>
            <person name="Raj R."/>
            <person name="Weissenberger G."/>
            <person name="Xin Y."/>
            <person name="Zou X."/>
            <person name="Han Y."/>
            <person name="Worley K."/>
            <person name="Muzny D."/>
            <person name="Gibbs R."/>
        </authorList>
    </citation>
    <scope>NUCLEOTIDE SEQUENCE</scope>
    <source>
        <strain evidence="2">Sampled in the wild</strain>
    </source>
</reference>
<protein>
    <recommendedName>
        <fullName evidence="4">RNA-directed DNA polymerase from mobile element jockey</fullName>
    </recommendedName>
</protein>